<dbReference type="SUPFAM" id="SSF55298">
    <property type="entry name" value="YjgF-like"/>
    <property type="match status" value="1"/>
</dbReference>
<sequence>MTHRRTILSGSTFEERIGYARAVVDGDRVHVSGTTGFDYAAMTIADDVVEQAEQCLRNIGAALAEAGCTFADVVRVRYLLPEREDFEPCWPVLRRVFGEVRPAATMAVCGLSDERMRIEIEVDARRGPVVPGPGLRIEAVDGEDMAEEWRHVHNEIVPPAAMSLADVRERSVRYRLENAYLGDVLVGCSTVRPPEGEDRVATVIARVLPAFRGRGIGAALYERGLAHARGLGAGAVETVVLAANEDGLRFAGARGFTERERYVLDGESDEWVDLRLAAGV</sequence>
<dbReference type="CDD" id="cd04301">
    <property type="entry name" value="NAT_SF"/>
    <property type="match status" value="1"/>
</dbReference>
<protein>
    <submittedName>
        <fullName evidence="2">GNAT family N-acetyltransferase</fullName>
        <ecNumber evidence="2">2.3.1.-</ecNumber>
    </submittedName>
</protein>
<dbReference type="Gene3D" id="3.30.1330.40">
    <property type="entry name" value="RutC-like"/>
    <property type="match status" value="1"/>
</dbReference>
<dbReference type="SUPFAM" id="SSF55729">
    <property type="entry name" value="Acyl-CoA N-acyltransferases (Nat)"/>
    <property type="match status" value="1"/>
</dbReference>
<comment type="caution">
    <text evidence="2">The sequence shown here is derived from an EMBL/GenBank/DDBJ whole genome shotgun (WGS) entry which is preliminary data.</text>
</comment>
<dbReference type="EMBL" id="JBEPCV010000013">
    <property type="protein sequence ID" value="MER6905156.1"/>
    <property type="molecule type" value="Genomic_DNA"/>
</dbReference>
<dbReference type="RefSeq" id="WP_350719911.1">
    <property type="nucleotide sequence ID" value="NZ_JBEPCO010000017.1"/>
</dbReference>
<keyword evidence="2" id="KW-0012">Acyltransferase</keyword>
<feature type="domain" description="N-acetyltransferase" evidence="1">
    <location>
        <begin position="135"/>
        <end position="279"/>
    </location>
</feature>
<gene>
    <name evidence="2" type="ORF">ABT322_15535</name>
</gene>
<dbReference type="InterPro" id="IPR016181">
    <property type="entry name" value="Acyl_CoA_acyltransferase"/>
</dbReference>
<dbReference type="PROSITE" id="PS51186">
    <property type="entry name" value="GNAT"/>
    <property type="match status" value="1"/>
</dbReference>
<proteinExistence type="predicted"/>
<keyword evidence="2" id="KW-0808">Transferase</keyword>
<dbReference type="InterPro" id="IPR035959">
    <property type="entry name" value="RutC-like_sf"/>
</dbReference>
<accession>A0ABV1VF83</accession>
<evidence type="ECO:0000313" key="3">
    <source>
        <dbReference type="Proteomes" id="UP001490330"/>
    </source>
</evidence>
<dbReference type="CDD" id="cd06154">
    <property type="entry name" value="YjgF_YER057c_UK114_like_6"/>
    <property type="match status" value="1"/>
</dbReference>
<keyword evidence="3" id="KW-1185">Reference proteome</keyword>
<dbReference type="PANTHER" id="PTHR43857:SF1">
    <property type="entry name" value="YJGH FAMILY PROTEIN"/>
    <property type="match status" value="1"/>
</dbReference>
<organism evidence="2 3">
    <name type="scientific">Streptomyces flaveolus</name>
    <dbReference type="NCBI Taxonomy" id="67297"/>
    <lineage>
        <taxon>Bacteria</taxon>
        <taxon>Bacillati</taxon>
        <taxon>Actinomycetota</taxon>
        <taxon>Actinomycetes</taxon>
        <taxon>Kitasatosporales</taxon>
        <taxon>Streptomycetaceae</taxon>
        <taxon>Streptomyces</taxon>
    </lineage>
</organism>
<name>A0ABV1VF83_9ACTN</name>
<dbReference type="InterPro" id="IPR000182">
    <property type="entry name" value="GNAT_dom"/>
</dbReference>
<evidence type="ECO:0000313" key="2">
    <source>
        <dbReference type="EMBL" id="MER6905156.1"/>
    </source>
</evidence>
<dbReference type="PANTHER" id="PTHR43857">
    <property type="entry name" value="BLR7761 PROTEIN"/>
    <property type="match status" value="1"/>
</dbReference>
<dbReference type="Pfam" id="PF01042">
    <property type="entry name" value="Ribonuc_L-PSP"/>
    <property type="match status" value="1"/>
</dbReference>
<dbReference type="Proteomes" id="UP001490330">
    <property type="component" value="Unassembled WGS sequence"/>
</dbReference>
<dbReference type="Gene3D" id="3.40.630.30">
    <property type="match status" value="1"/>
</dbReference>
<dbReference type="Pfam" id="PF00583">
    <property type="entry name" value="Acetyltransf_1"/>
    <property type="match status" value="1"/>
</dbReference>
<reference evidence="2 3" key="1">
    <citation type="submission" date="2024-06" db="EMBL/GenBank/DDBJ databases">
        <title>The Natural Products Discovery Center: Release of the First 8490 Sequenced Strains for Exploring Actinobacteria Biosynthetic Diversity.</title>
        <authorList>
            <person name="Kalkreuter E."/>
            <person name="Kautsar S.A."/>
            <person name="Yang D."/>
            <person name="Bader C.D."/>
            <person name="Teijaro C.N."/>
            <person name="Fluegel L."/>
            <person name="Davis C.M."/>
            <person name="Simpson J.R."/>
            <person name="Lauterbach L."/>
            <person name="Steele A.D."/>
            <person name="Gui C."/>
            <person name="Meng S."/>
            <person name="Li G."/>
            <person name="Viehrig K."/>
            <person name="Ye F."/>
            <person name="Su P."/>
            <person name="Kiefer A.F."/>
            <person name="Nichols A."/>
            <person name="Cepeda A.J."/>
            <person name="Yan W."/>
            <person name="Fan B."/>
            <person name="Jiang Y."/>
            <person name="Adhikari A."/>
            <person name="Zheng C.-J."/>
            <person name="Schuster L."/>
            <person name="Cowan T.M."/>
            <person name="Smanski M.J."/>
            <person name="Chevrette M.G."/>
            <person name="De Carvalho L.P.S."/>
            <person name="Shen B."/>
        </authorList>
    </citation>
    <scope>NUCLEOTIDE SEQUENCE [LARGE SCALE GENOMIC DNA]</scope>
    <source>
        <strain evidence="2 3">NPDC000632</strain>
    </source>
</reference>
<evidence type="ECO:0000259" key="1">
    <source>
        <dbReference type="PROSITE" id="PS51186"/>
    </source>
</evidence>
<dbReference type="InterPro" id="IPR006175">
    <property type="entry name" value="YjgF/YER057c/UK114"/>
</dbReference>
<dbReference type="EC" id="2.3.1.-" evidence="2"/>
<dbReference type="GO" id="GO:0016746">
    <property type="term" value="F:acyltransferase activity"/>
    <property type="evidence" value="ECO:0007669"/>
    <property type="project" value="UniProtKB-KW"/>
</dbReference>